<feature type="transmembrane region" description="Helical" evidence="4">
    <location>
        <begin position="71"/>
        <end position="90"/>
    </location>
</feature>
<sequence length="366" mass="42167">MISDTTETFRILTCYYRPKPGGFCKRLFRGIRALLDRGHTVHYLAVVPFPIEHPNCHFHRFPWPEERTSGYLFWGCFHLLAPPMLLWLGFRYRTDRAFAFGHTYSLFLQPLRLLKRVPLTLFLRGDTLAKHRTTGRTELLVAIERFLEGLAIAGTRLQSVSEVLLNRVTARHSLLLPAECGILRNDIPQCPALPQKRELPLRAACVGMLEHGKNQQLLLDVFKEIKAEQAQLYLYGTGPDEQLLRERVQRENMTDRVHFMGWVPSERIWPEVDLLLMPSLHEGAPNAVLEALGYGVPVLASDIPEHGEILPAKCLLPLGNATGWRKWVTFSTNEPDYRLRELIREQEAIADRLRFDWDEAFVRCVP</sequence>
<comment type="caution">
    <text evidence="5">The sequence shown here is derived from an EMBL/GenBank/DDBJ whole genome shotgun (WGS) entry which is preliminary data.</text>
</comment>
<dbReference type="PANTHER" id="PTHR12526:SF640">
    <property type="entry name" value="COLANIC ACID BIOSYNTHESIS GLYCOSYLTRANSFERASE WCAL-RELATED"/>
    <property type="match status" value="1"/>
</dbReference>
<evidence type="ECO:0000256" key="3">
    <source>
        <dbReference type="ARBA" id="ARBA00022679"/>
    </source>
</evidence>
<organism evidence="5 6">
    <name type="scientific">Candidatus Electronema aureum</name>
    <dbReference type="NCBI Taxonomy" id="2005002"/>
    <lineage>
        <taxon>Bacteria</taxon>
        <taxon>Pseudomonadati</taxon>
        <taxon>Thermodesulfobacteriota</taxon>
        <taxon>Desulfobulbia</taxon>
        <taxon>Desulfobulbales</taxon>
        <taxon>Desulfobulbaceae</taxon>
        <taxon>Candidatus Electronema</taxon>
    </lineage>
</organism>
<dbReference type="PANTHER" id="PTHR12526">
    <property type="entry name" value="GLYCOSYLTRANSFERASE"/>
    <property type="match status" value="1"/>
</dbReference>
<dbReference type="GO" id="GO:0016757">
    <property type="term" value="F:glycosyltransferase activity"/>
    <property type="evidence" value="ECO:0007669"/>
    <property type="project" value="UniProtKB-KW"/>
</dbReference>
<proteinExistence type="inferred from homology"/>
<dbReference type="Gene3D" id="3.40.50.2000">
    <property type="entry name" value="Glycogen Phosphorylase B"/>
    <property type="match status" value="1"/>
</dbReference>
<keyword evidence="2" id="KW-0328">Glycosyltransferase</keyword>
<evidence type="ECO:0000256" key="1">
    <source>
        <dbReference type="ARBA" id="ARBA00009481"/>
    </source>
</evidence>
<keyword evidence="6" id="KW-1185">Reference proteome</keyword>
<dbReference type="AlphaFoldDB" id="A0A521G0A0"/>
<dbReference type="Pfam" id="PF13692">
    <property type="entry name" value="Glyco_trans_1_4"/>
    <property type="match status" value="1"/>
</dbReference>
<keyword evidence="4" id="KW-0812">Transmembrane</keyword>
<name>A0A521G0A0_9BACT</name>
<evidence type="ECO:0000313" key="6">
    <source>
        <dbReference type="Proteomes" id="UP000316238"/>
    </source>
</evidence>
<dbReference type="Proteomes" id="UP000316238">
    <property type="component" value="Unassembled WGS sequence"/>
</dbReference>
<accession>A0A521G0A0</accession>
<evidence type="ECO:0000313" key="5">
    <source>
        <dbReference type="EMBL" id="TAA74438.1"/>
    </source>
</evidence>
<evidence type="ECO:0000256" key="4">
    <source>
        <dbReference type="SAM" id="Phobius"/>
    </source>
</evidence>
<keyword evidence="4" id="KW-0472">Membrane</keyword>
<protein>
    <submittedName>
        <fullName evidence="5">Glycosyltransferase involved in cell wall bisynthesis</fullName>
    </submittedName>
</protein>
<keyword evidence="3" id="KW-0808">Transferase</keyword>
<evidence type="ECO:0000256" key="2">
    <source>
        <dbReference type="ARBA" id="ARBA00022676"/>
    </source>
</evidence>
<comment type="similarity">
    <text evidence="1">Belongs to the glycosyltransferase group 1 family. Glycosyltransferase 4 subfamily.</text>
</comment>
<reference evidence="5" key="1">
    <citation type="submission" date="2017-07" db="EMBL/GenBank/DDBJ databases">
        <title>The cable genome - Insights into the physiology and evolution of filamentous bacteria capable of sulfide oxidation via long distance electron transfer.</title>
        <authorList>
            <person name="Thorup C."/>
            <person name="Bjerg J.T."/>
            <person name="Schreiber L."/>
            <person name="Nielsen L.P."/>
            <person name="Kjeldsen K.U."/>
            <person name="Boesen T."/>
            <person name="Boggild A."/>
            <person name="Meysman F."/>
            <person name="Geelhoed J."/>
            <person name="Schramm A."/>
        </authorList>
    </citation>
    <scope>NUCLEOTIDE SEQUENCE [LARGE SCALE GENOMIC DNA]</scope>
    <source>
        <strain evidence="5">GS</strain>
    </source>
</reference>
<dbReference type="CDD" id="cd03801">
    <property type="entry name" value="GT4_PimA-like"/>
    <property type="match status" value="1"/>
</dbReference>
<dbReference type="SUPFAM" id="SSF53756">
    <property type="entry name" value="UDP-Glycosyltransferase/glycogen phosphorylase"/>
    <property type="match status" value="1"/>
</dbReference>
<gene>
    <name evidence="5" type="ORF">CDV28_12741</name>
</gene>
<dbReference type="EMBL" id="NQJD01000027">
    <property type="protein sequence ID" value="TAA74438.1"/>
    <property type="molecule type" value="Genomic_DNA"/>
</dbReference>
<keyword evidence="4" id="KW-1133">Transmembrane helix</keyword>